<feature type="domain" description="DUF1907" evidence="7">
    <location>
        <begin position="22"/>
        <end position="302"/>
    </location>
</feature>
<dbReference type="InParanoid" id="A0A2T3AZ71"/>
<organism evidence="8 9">
    <name type="scientific">Amorphotheca resinae ATCC 22711</name>
    <dbReference type="NCBI Taxonomy" id="857342"/>
    <lineage>
        <taxon>Eukaryota</taxon>
        <taxon>Fungi</taxon>
        <taxon>Dikarya</taxon>
        <taxon>Ascomycota</taxon>
        <taxon>Pezizomycotina</taxon>
        <taxon>Leotiomycetes</taxon>
        <taxon>Helotiales</taxon>
        <taxon>Amorphothecaceae</taxon>
        <taxon>Amorphotheca</taxon>
    </lineage>
</organism>
<dbReference type="InterPro" id="IPR015021">
    <property type="entry name" value="C11orf54_DUF1907"/>
</dbReference>
<dbReference type="Pfam" id="PF08925">
    <property type="entry name" value="DUF1907"/>
    <property type="match status" value="1"/>
</dbReference>
<evidence type="ECO:0000256" key="1">
    <source>
        <dbReference type="ARBA" id="ARBA00004123"/>
    </source>
</evidence>
<keyword evidence="3" id="KW-0479">Metal-binding</keyword>
<gene>
    <name evidence="8" type="ORF">M430DRAFT_104629</name>
</gene>
<dbReference type="AlphaFoldDB" id="A0A2T3AZ71"/>
<reference evidence="8 9" key="1">
    <citation type="journal article" date="2018" name="New Phytol.">
        <title>Comparative genomics and transcriptomics depict ericoid mycorrhizal fungi as versatile saprotrophs and plant mutualists.</title>
        <authorList>
            <person name="Martino E."/>
            <person name="Morin E."/>
            <person name="Grelet G.A."/>
            <person name="Kuo A."/>
            <person name="Kohler A."/>
            <person name="Daghino S."/>
            <person name="Barry K.W."/>
            <person name="Cichocki N."/>
            <person name="Clum A."/>
            <person name="Dockter R.B."/>
            <person name="Hainaut M."/>
            <person name="Kuo R.C."/>
            <person name="LaButti K."/>
            <person name="Lindahl B.D."/>
            <person name="Lindquist E.A."/>
            <person name="Lipzen A."/>
            <person name="Khouja H.R."/>
            <person name="Magnuson J."/>
            <person name="Murat C."/>
            <person name="Ohm R.A."/>
            <person name="Singer S.W."/>
            <person name="Spatafora J.W."/>
            <person name="Wang M."/>
            <person name="Veneault-Fourrey C."/>
            <person name="Henrissat B."/>
            <person name="Grigoriev I.V."/>
            <person name="Martin F.M."/>
            <person name="Perotto S."/>
        </authorList>
    </citation>
    <scope>NUCLEOTIDE SEQUENCE [LARGE SCALE GENOMIC DNA]</scope>
    <source>
        <strain evidence="8 9">ATCC 22711</strain>
    </source>
</reference>
<dbReference type="SUPFAM" id="SSF117856">
    <property type="entry name" value="AF0104/ALDC/Ptd012-like"/>
    <property type="match status" value="1"/>
</dbReference>
<evidence type="ECO:0000256" key="3">
    <source>
        <dbReference type="ARBA" id="ARBA00022723"/>
    </source>
</evidence>
<keyword evidence="6" id="KW-0539">Nucleus</keyword>
<evidence type="ECO:0000256" key="5">
    <source>
        <dbReference type="ARBA" id="ARBA00022833"/>
    </source>
</evidence>
<evidence type="ECO:0000256" key="4">
    <source>
        <dbReference type="ARBA" id="ARBA00022801"/>
    </source>
</evidence>
<dbReference type="RefSeq" id="XP_024719962.1">
    <property type="nucleotide sequence ID" value="XM_024860938.1"/>
</dbReference>
<evidence type="ECO:0000259" key="7">
    <source>
        <dbReference type="SMART" id="SM01168"/>
    </source>
</evidence>
<keyword evidence="9" id="KW-1185">Reference proteome</keyword>
<sequence length="309" mass="33958">MGPWRVKKHFLAAPDLHDLATVLDAGLKTHFQDVTAVVAPCPDLRAPPFHLASRGLSGNQRIADVGGPPNLHPTPKFDRKYSLLDLMSLMEMSPAKGFVLGAGAGPFHVLGVNTELMPNLGYEAGELVNLTHFAKVDETTGKCVCDKIPSNSTDCALMANLFGSDGSPGDVIKIVAKRRIGEANFLAAIQQTLRARYGERQVSMGGVFLIKRGKASMHVMPDFSKTPLDMKDSHKWLRFYEMEAPMVCLTVFHSYDPGLALRMEHTHCFSDHGEGGHYHHDTTPDDVEYEAYLNTASVLYRIDQPEVGN</sequence>
<dbReference type="PANTHER" id="PTHR13204">
    <property type="entry name" value="PTD012 PROTEIN"/>
    <property type="match status" value="1"/>
</dbReference>
<proteinExistence type="predicted"/>
<dbReference type="GO" id="GO:0016788">
    <property type="term" value="F:hydrolase activity, acting on ester bonds"/>
    <property type="evidence" value="ECO:0007669"/>
    <property type="project" value="TreeGrafter"/>
</dbReference>
<dbReference type="EMBL" id="KZ679013">
    <property type="protein sequence ID" value="PSS15363.1"/>
    <property type="molecule type" value="Genomic_DNA"/>
</dbReference>
<dbReference type="OrthoDB" id="5119241at2759"/>
<evidence type="ECO:0000313" key="8">
    <source>
        <dbReference type="EMBL" id="PSS15363.1"/>
    </source>
</evidence>
<dbReference type="SMART" id="SM01168">
    <property type="entry name" value="DUF1907"/>
    <property type="match status" value="1"/>
</dbReference>
<evidence type="ECO:0000256" key="6">
    <source>
        <dbReference type="ARBA" id="ARBA00023242"/>
    </source>
</evidence>
<comment type="subunit">
    <text evidence="2">Monomer.</text>
</comment>
<evidence type="ECO:0000256" key="2">
    <source>
        <dbReference type="ARBA" id="ARBA00011245"/>
    </source>
</evidence>
<name>A0A2T3AZ71_AMORE</name>
<dbReference type="Proteomes" id="UP000241818">
    <property type="component" value="Unassembled WGS sequence"/>
</dbReference>
<dbReference type="GeneID" id="36569019"/>
<dbReference type="PANTHER" id="PTHR13204:SF1">
    <property type="entry name" value="ESTER HYDROLASE C11ORF54"/>
    <property type="match status" value="1"/>
</dbReference>
<evidence type="ECO:0000313" key="9">
    <source>
        <dbReference type="Proteomes" id="UP000241818"/>
    </source>
</evidence>
<protein>
    <recommendedName>
        <fullName evidence="7">DUF1907 domain-containing protein</fullName>
    </recommendedName>
</protein>
<dbReference type="CDD" id="cd17298">
    <property type="entry name" value="DUF1907"/>
    <property type="match status" value="1"/>
</dbReference>
<accession>A0A2T3AZ71</accession>
<comment type="subcellular location">
    <subcellularLocation>
        <location evidence="1">Nucleus</location>
    </subcellularLocation>
</comment>
<dbReference type="GO" id="GO:0005634">
    <property type="term" value="C:nucleus"/>
    <property type="evidence" value="ECO:0007669"/>
    <property type="project" value="UniProtKB-SubCell"/>
</dbReference>
<keyword evidence="5" id="KW-0862">Zinc</keyword>
<dbReference type="GO" id="GO:0008270">
    <property type="term" value="F:zinc ion binding"/>
    <property type="evidence" value="ECO:0007669"/>
    <property type="project" value="TreeGrafter"/>
</dbReference>
<keyword evidence="4" id="KW-0378">Hydrolase</keyword>